<dbReference type="AlphaFoldDB" id="A0AAC8VUZ6"/>
<reference evidence="1 2" key="2">
    <citation type="journal article" date="2016" name="Genome Announc.">
        <title>Complete Genome Sequence of a Strain of Azospirillum thiophilum Isolated from a Sulfide Spring.</title>
        <authorList>
            <person name="Fomenkov A."/>
            <person name="Vincze T."/>
            <person name="Grabovich M."/>
            <person name="Anton B.P."/>
            <person name="Dubinina G."/>
            <person name="Orlova M."/>
            <person name="Belousova E."/>
            <person name="Roberts R.J."/>
        </authorList>
    </citation>
    <scope>NUCLEOTIDE SEQUENCE [LARGE SCALE GENOMIC DNA]</scope>
    <source>
        <strain evidence="1 2">BV-S</strain>
    </source>
</reference>
<proteinExistence type="predicted"/>
<evidence type="ECO:0000313" key="1">
    <source>
        <dbReference type="EMBL" id="ALG70063.1"/>
    </source>
</evidence>
<sequence length="196" mass="22114">MTIRTEITRADILPMDRYARERAERRKAVVALKRSRRIAVGPYATFHFENYETMLQQVHEMLHIEKGGEEQIADELGAYNPLVPKGRELVATVMFEIDDPERRQRVLGSLGGVEDRMRIQLDGQSIAGRPESDLERTNEAGKTSSVHFIHFDFTAAQVEAFRRPGAQVLIGIDHPDYGHLAVMPEAMRAALAADFA</sequence>
<protein>
    <recommendedName>
        <fullName evidence="3">DUF3501 domain-containing protein</fullName>
    </recommendedName>
</protein>
<dbReference type="KEGG" id="ati:AL072_03045"/>
<dbReference type="EMBL" id="CP012401">
    <property type="protein sequence ID" value="ALG70063.1"/>
    <property type="molecule type" value="Genomic_DNA"/>
</dbReference>
<dbReference type="Pfam" id="PF12007">
    <property type="entry name" value="DUF3501"/>
    <property type="match status" value="1"/>
</dbReference>
<dbReference type="Proteomes" id="UP000069935">
    <property type="component" value="Chromosome 1"/>
</dbReference>
<dbReference type="InterPro" id="IPR021890">
    <property type="entry name" value="DUF3501"/>
</dbReference>
<dbReference type="RefSeq" id="WP_045581565.1">
    <property type="nucleotide sequence ID" value="NZ_CP012401.1"/>
</dbReference>
<gene>
    <name evidence="1" type="ORF">AL072_03045</name>
</gene>
<name>A0AAC8VUZ6_9PROT</name>
<keyword evidence="2" id="KW-1185">Reference proteome</keyword>
<reference evidence="2" key="1">
    <citation type="submission" date="2015-08" db="EMBL/GenBank/DDBJ databases">
        <title>Complete Genome Sequence of Azospirillum thiophilum BV-S.</title>
        <authorList>
            <person name="Fomenkov A."/>
            <person name="Vincze T."/>
            <person name="Grabovich M."/>
            <person name="Dubinina G."/>
            <person name="Orlova M."/>
            <person name="Belousova E."/>
            <person name="Roberts R.J."/>
        </authorList>
    </citation>
    <scope>NUCLEOTIDE SEQUENCE [LARGE SCALE GENOMIC DNA]</scope>
    <source>
        <strain evidence="2">BV-S</strain>
    </source>
</reference>
<evidence type="ECO:0008006" key="3">
    <source>
        <dbReference type="Google" id="ProtNLM"/>
    </source>
</evidence>
<accession>A0AAC8VUZ6</accession>
<organism evidence="1 2">
    <name type="scientific">Azospirillum thiophilum</name>
    <dbReference type="NCBI Taxonomy" id="528244"/>
    <lineage>
        <taxon>Bacteria</taxon>
        <taxon>Pseudomonadati</taxon>
        <taxon>Pseudomonadota</taxon>
        <taxon>Alphaproteobacteria</taxon>
        <taxon>Rhodospirillales</taxon>
        <taxon>Azospirillaceae</taxon>
        <taxon>Azospirillum</taxon>
    </lineage>
</organism>
<evidence type="ECO:0000313" key="2">
    <source>
        <dbReference type="Proteomes" id="UP000069935"/>
    </source>
</evidence>